<sequence>MRISKTSSLKNTVLSEFQVALRTSERVREEAHRETNSLHAYVGNVEAAAAGLLSCVQELEHLLTLSSIGKSGYNNMNVVRGRIATAATREVQKHAAQAAQAVAAAWEATMELGEVSTDDTQSSYYCSRARQMRSS</sequence>
<organism evidence="1 2">
    <name type="scientific">Sphagnum jensenii</name>
    <dbReference type="NCBI Taxonomy" id="128206"/>
    <lineage>
        <taxon>Eukaryota</taxon>
        <taxon>Viridiplantae</taxon>
        <taxon>Streptophyta</taxon>
        <taxon>Embryophyta</taxon>
        <taxon>Bryophyta</taxon>
        <taxon>Sphagnophytina</taxon>
        <taxon>Sphagnopsida</taxon>
        <taxon>Sphagnales</taxon>
        <taxon>Sphagnaceae</taxon>
        <taxon>Sphagnum</taxon>
    </lineage>
</organism>
<reference evidence="1" key="1">
    <citation type="submission" date="2024-02" db="EMBL/GenBank/DDBJ databases">
        <authorList>
            <consortium name="ELIXIR-Norway"/>
            <consortium name="Elixir Norway"/>
        </authorList>
    </citation>
    <scope>NUCLEOTIDE SEQUENCE</scope>
</reference>
<evidence type="ECO:0000313" key="2">
    <source>
        <dbReference type="Proteomes" id="UP001497444"/>
    </source>
</evidence>
<dbReference type="EMBL" id="OZ020102">
    <property type="protein sequence ID" value="CAK9275779.1"/>
    <property type="molecule type" value="Genomic_DNA"/>
</dbReference>
<gene>
    <name evidence="1" type="ORF">CSSPJE1EN1_LOCUS21257</name>
</gene>
<dbReference type="Proteomes" id="UP001497444">
    <property type="component" value="Chromosome 7"/>
</dbReference>
<accession>A0ABP0X9H5</accession>
<keyword evidence="2" id="KW-1185">Reference proteome</keyword>
<protein>
    <submittedName>
        <fullName evidence="1">Uncharacterized protein</fullName>
    </submittedName>
</protein>
<name>A0ABP0X9H5_9BRYO</name>
<proteinExistence type="predicted"/>
<evidence type="ECO:0000313" key="1">
    <source>
        <dbReference type="EMBL" id="CAK9275779.1"/>
    </source>
</evidence>